<gene>
    <name evidence="1" type="ORF">INF28_08445</name>
</gene>
<evidence type="ECO:0000313" key="2">
    <source>
        <dbReference type="Proteomes" id="UP000806542"/>
    </source>
</evidence>
<protein>
    <submittedName>
        <fullName evidence="1">DUF1893 domain-containing protein</fullName>
    </submittedName>
</protein>
<dbReference type="SUPFAM" id="SSF53927">
    <property type="entry name" value="Cytidine deaminase-like"/>
    <property type="match status" value="1"/>
</dbReference>
<accession>A0A9D5M6N0</accession>
<name>A0A9D5M6N0_9FIRM</name>
<dbReference type="RefSeq" id="WP_226393037.1">
    <property type="nucleotide sequence ID" value="NZ_JADCKB010000016.1"/>
</dbReference>
<keyword evidence="2" id="KW-1185">Reference proteome</keyword>
<reference evidence="1" key="1">
    <citation type="submission" date="2020-10" db="EMBL/GenBank/DDBJ databases">
        <title>ChiBAC.</title>
        <authorList>
            <person name="Zenner C."/>
            <person name="Hitch T.C.A."/>
            <person name="Clavel T."/>
        </authorList>
    </citation>
    <scope>NUCLEOTIDE SEQUENCE</scope>
    <source>
        <strain evidence="1">DSM 107454</strain>
    </source>
</reference>
<dbReference type="InterPro" id="IPR016193">
    <property type="entry name" value="Cytidine_deaminase-like"/>
</dbReference>
<dbReference type="Proteomes" id="UP000806542">
    <property type="component" value="Unassembled WGS sequence"/>
</dbReference>
<organism evidence="1 2">
    <name type="scientific">Ructibacterium gallinarum</name>
    <dbReference type="NCBI Taxonomy" id="2779355"/>
    <lineage>
        <taxon>Bacteria</taxon>
        <taxon>Bacillati</taxon>
        <taxon>Bacillota</taxon>
        <taxon>Clostridia</taxon>
        <taxon>Eubacteriales</taxon>
        <taxon>Oscillospiraceae</taxon>
        <taxon>Ructibacterium</taxon>
    </lineage>
</organism>
<comment type="caution">
    <text evidence="1">The sequence shown here is derived from an EMBL/GenBank/DDBJ whole genome shotgun (WGS) entry which is preliminary data.</text>
</comment>
<dbReference type="AlphaFoldDB" id="A0A9D5M6N0"/>
<dbReference type="Gene3D" id="3.40.140.30">
    <property type="entry name" value="Hypothetical protein TM1506"/>
    <property type="match status" value="1"/>
</dbReference>
<dbReference type="Pfam" id="PF08973">
    <property type="entry name" value="TM1506"/>
    <property type="match status" value="1"/>
</dbReference>
<evidence type="ECO:0000313" key="1">
    <source>
        <dbReference type="EMBL" id="MBE5040487.1"/>
    </source>
</evidence>
<dbReference type="InterPro" id="IPR015067">
    <property type="entry name" value="DUF1893_TM1506-like"/>
</dbReference>
<dbReference type="InterPro" id="IPR037081">
    <property type="entry name" value="Hyp_TM1506"/>
</dbReference>
<proteinExistence type="predicted"/>
<dbReference type="GO" id="GO:0003824">
    <property type="term" value="F:catalytic activity"/>
    <property type="evidence" value="ECO:0007669"/>
    <property type="project" value="InterPro"/>
</dbReference>
<dbReference type="EMBL" id="JADCKB010000016">
    <property type="protein sequence ID" value="MBE5040487.1"/>
    <property type="molecule type" value="Genomic_DNA"/>
</dbReference>
<sequence length="147" mass="16585">MTELEAVRDILCSKSCTCVVKKEDVLKTSRERGIQPVLQWLEEDTDALKNGVVCDKVVGKAAALLFVYGGIRKIHAGVISSPAWSVLKEHGIFCTYDKMVSRIWNRDHTGLCPMESRALDMEDPDEAYRVFRKLVLGKEDDICNTEH</sequence>